<keyword evidence="2" id="KW-1185">Reference proteome</keyword>
<reference evidence="3" key="2">
    <citation type="submission" date="2020-12" db="UniProtKB">
        <authorList>
            <consortium name="WormBaseParasite"/>
        </authorList>
    </citation>
    <scope>IDENTIFICATION</scope>
</reference>
<reference evidence="1 2" key="1">
    <citation type="submission" date="2014-09" db="EMBL/GenBank/DDBJ databases">
        <authorList>
            <person name="Martin A.A."/>
        </authorList>
    </citation>
    <scope>NUCLEOTIDE SEQUENCE</scope>
    <source>
        <strain evidence="2">ED321</strain>
        <strain evidence="1">ED321 Heterogonic</strain>
    </source>
</reference>
<evidence type="ECO:0000313" key="1">
    <source>
        <dbReference type="EMBL" id="CEF67935.1"/>
    </source>
</evidence>
<evidence type="ECO:0000313" key="2">
    <source>
        <dbReference type="Proteomes" id="UP000035682"/>
    </source>
</evidence>
<organism evidence="1">
    <name type="scientific">Strongyloides ratti</name>
    <name type="common">Parasitic roundworm</name>
    <dbReference type="NCBI Taxonomy" id="34506"/>
    <lineage>
        <taxon>Eukaryota</taxon>
        <taxon>Metazoa</taxon>
        <taxon>Ecdysozoa</taxon>
        <taxon>Nematoda</taxon>
        <taxon>Chromadorea</taxon>
        <taxon>Rhabditida</taxon>
        <taxon>Tylenchina</taxon>
        <taxon>Panagrolaimomorpha</taxon>
        <taxon>Strongyloidoidea</taxon>
        <taxon>Strongyloididae</taxon>
        <taxon>Strongyloides</taxon>
    </lineage>
</organism>
<dbReference type="Gene3D" id="3.30.710.10">
    <property type="entry name" value="Potassium Channel Kv1.1, Chain A"/>
    <property type="match status" value="1"/>
</dbReference>
<evidence type="ECO:0000313" key="3">
    <source>
        <dbReference type="WBParaSite" id="SRAE_2000259600.1"/>
    </source>
</evidence>
<sequence length="481" mass="55296">MSNNIINIRSDNQGKIHIVSSAHCDEFRNYLTTSVKKKQETVKSNDIIIECQGKKYNLNYNVGIGNSKLIKSWSNKMNNSGFTIDLSDCKSEAVEAALTLLHTGTLKIADVKILDVYRVLVKLECHTQEEDFYNYINKCIIGKKDNTSISNENEKLKFNSTISNNSVVCNKLFQKLLDDVTNIQNDINFLVKEKKNVPICEKKTISDLPDINVNNGVLNTKLIVGKHVYDYKNLEEIRKLPEILKRKKNNIVLGKKNFSSKEINDLNKLPDITDYEDAKIVVGKKVYDICDIEDFNKIPNYFEKIKESHNKINDHTEDVRKYIRNDSSQRSTSVDSNTSRNSYGFKKMQIKPKEIKNVLIEKKNNRHGNFTKYVSQKNIVTPPGQGNYITTEINPSNNHFSIRDSTARENYQLPSNFNTSSIKLKNLPVPKNNKIIKQKKDEKKNLPFGLSNKKNSESNDIVFVPPIDFFKNHYNGPNYEH</sequence>
<accession>A0A090LK65</accession>
<name>A0A090LK65_STRRB</name>
<evidence type="ECO:0000313" key="4">
    <source>
        <dbReference type="WormBase" id="SRAE_2000259600"/>
    </source>
</evidence>
<dbReference type="GeneID" id="36380300"/>
<dbReference type="RefSeq" id="XP_024507135.1">
    <property type="nucleotide sequence ID" value="XM_024653682.1"/>
</dbReference>
<dbReference type="WormBase" id="SRAE_2000259600">
    <property type="protein sequence ID" value="SRP10377"/>
    <property type="gene ID" value="WBGene00262807"/>
</dbReference>
<dbReference type="AlphaFoldDB" id="A0A090LK65"/>
<proteinExistence type="predicted"/>
<protein>
    <submittedName>
        <fullName evidence="1 3">BTB/POZ fold domain-containing protein</fullName>
    </submittedName>
</protein>
<dbReference type="CTD" id="36380300"/>
<dbReference type="InterPro" id="IPR011333">
    <property type="entry name" value="SKP1/BTB/POZ_sf"/>
</dbReference>
<dbReference type="EMBL" id="LN609529">
    <property type="protein sequence ID" value="CEF67935.1"/>
    <property type="molecule type" value="Genomic_DNA"/>
</dbReference>
<dbReference type="Proteomes" id="UP000035682">
    <property type="component" value="Unplaced"/>
</dbReference>
<gene>
    <name evidence="1 3 4" type="ORF">SRAE_2000259600</name>
</gene>
<dbReference type="WBParaSite" id="SRAE_2000259600.1">
    <property type="protein sequence ID" value="SRAE_2000259600.1"/>
    <property type="gene ID" value="WBGene00262807"/>
</dbReference>